<sequence>MKKIIVLLLFLLIGCNNNSIKSNKITVEERPLIIEIDDKDSEKTFSNTSKKSLVEKINNNSIIVEKMNKKKFLRKKVIEAPYTEYIFK</sequence>
<organism evidence="1 2">
    <name type="scientific">Fusobacterium nucleatum</name>
    <dbReference type="NCBI Taxonomy" id="851"/>
    <lineage>
        <taxon>Bacteria</taxon>
        <taxon>Fusobacteriati</taxon>
        <taxon>Fusobacteriota</taxon>
        <taxon>Fusobacteriia</taxon>
        <taxon>Fusobacteriales</taxon>
        <taxon>Fusobacteriaceae</taxon>
        <taxon>Fusobacterium</taxon>
    </lineage>
</organism>
<accession>A0A133PC44</accession>
<name>A0A133PC44_FUSNU</name>
<protein>
    <recommendedName>
        <fullName evidence="3">Lipoprotein</fullName>
    </recommendedName>
</protein>
<evidence type="ECO:0000313" key="2">
    <source>
        <dbReference type="Proteomes" id="UP000070401"/>
    </source>
</evidence>
<dbReference type="AlphaFoldDB" id="A0A133PC44"/>
<dbReference type="PATRIC" id="fig|851.8.peg.138"/>
<dbReference type="EMBL" id="LRPY01000017">
    <property type="protein sequence ID" value="KXA26138.1"/>
    <property type="molecule type" value="Genomic_DNA"/>
</dbReference>
<keyword evidence="2" id="KW-1185">Reference proteome</keyword>
<evidence type="ECO:0000313" key="1">
    <source>
        <dbReference type="EMBL" id="KXA26138.1"/>
    </source>
</evidence>
<proteinExistence type="predicted"/>
<evidence type="ECO:0008006" key="3">
    <source>
        <dbReference type="Google" id="ProtNLM"/>
    </source>
</evidence>
<dbReference type="PROSITE" id="PS51257">
    <property type="entry name" value="PROKAR_LIPOPROTEIN"/>
    <property type="match status" value="1"/>
</dbReference>
<dbReference type="Proteomes" id="UP000070401">
    <property type="component" value="Unassembled WGS sequence"/>
</dbReference>
<dbReference type="RefSeq" id="WP_005908862.1">
    <property type="nucleotide sequence ID" value="NZ_KQ956618.1"/>
</dbReference>
<comment type="caution">
    <text evidence="1">The sequence shown here is derived from an EMBL/GenBank/DDBJ whole genome shotgun (WGS) entry which is preliminary data.</text>
</comment>
<reference evidence="2" key="1">
    <citation type="submission" date="2016-01" db="EMBL/GenBank/DDBJ databases">
        <authorList>
            <person name="Mitreva M."/>
            <person name="Pepin K.H."/>
            <person name="Mihindukulasuriya K.A."/>
            <person name="Fulton R."/>
            <person name="Fronick C."/>
            <person name="O'Laughlin M."/>
            <person name="Miner T."/>
            <person name="Herter B."/>
            <person name="Rosa B.A."/>
            <person name="Cordes M."/>
            <person name="Tomlinson C."/>
            <person name="Wollam A."/>
            <person name="Palsikar V.B."/>
            <person name="Mardis E.R."/>
            <person name="Wilson R.K."/>
        </authorList>
    </citation>
    <scope>NUCLEOTIDE SEQUENCE [LARGE SCALE GENOMIC DNA]</scope>
    <source>
        <strain evidence="2">MJR7757B</strain>
    </source>
</reference>
<gene>
    <name evidence="1" type="ORF">HMPREF3221_00140</name>
</gene>